<dbReference type="RefSeq" id="WP_152097406.1">
    <property type="nucleotide sequence ID" value="NZ_AP021861.1"/>
</dbReference>
<dbReference type="Proteomes" id="UP000326837">
    <property type="component" value="Chromosome"/>
</dbReference>
<dbReference type="InterPro" id="IPR027417">
    <property type="entry name" value="P-loop_NTPase"/>
</dbReference>
<dbReference type="EMBL" id="AP021861">
    <property type="protein sequence ID" value="BBO31226.1"/>
    <property type="molecule type" value="Genomic_DNA"/>
</dbReference>
<evidence type="ECO:0008006" key="3">
    <source>
        <dbReference type="Google" id="ProtNLM"/>
    </source>
</evidence>
<evidence type="ECO:0000313" key="2">
    <source>
        <dbReference type="Proteomes" id="UP000326837"/>
    </source>
</evidence>
<dbReference type="AlphaFoldDB" id="A0A5K7XA84"/>
<organism evidence="1 2">
    <name type="scientific">Lacipirellula parvula</name>
    <dbReference type="NCBI Taxonomy" id="2650471"/>
    <lineage>
        <taxon>Bacteria</taxon>
        <taxon>Pseudomonadati</taxon>
        <taxon>Planctomycetota</taxon>
        <taxon>Planctomycetia</taxon>
        <taxon>Pirellulales</taxon>
        <taxon>Lacipirellulaceae</taxon>
        <taxon>Lacipirellula</taxon>
    </lineage>
</organism>
<name>A0A5K7XA84_9BACT</name>
<accession>A0A5K7XA84</accession>
<dbReference type="KEGG" id="lpav:PLANPX_0838"/>
<proteinExistence type="predicted"/>
<dbReference type="SUPFAM" id="SSF52540">
    <property type="entry name" value="P-loop containing nucleoside triphosphate hydrolases"/>
    <property type="match status" value="1"/>
</dbReference>
<reference evidence="2" key="1">
    <citation type="submission" date="2019-10" db="EMBL/GenBank/DDBJ databases">
        <title>Lacipirellula parvula gen. nov., sp. nov., representing a lineage of planctomycetes widespread in freshwater anoxic habitats, and description of the family Lacipirellulaceae.</title>
        <authorList>
            <person name="Dedysh S.N."/>
            <person name="Kulichevskaya I.S."/>
            <person name="Beletsky A.V."/>
            <person name="Rakitin A.L."/>
            <person name="Mardanov A.V."/>
            <person name="Ivanova A.A."/>
            <person name="Saltykova V.X."/>
            <person name="Rijpstra W.I.C."/>
            <person name="Sinninghe Damste J.S."/>
            <person name="Ravin N.V."/>
        </authorList>
    </citation>
    <scope>NUCLEOTIDE SEQUENCE [LARGE SCALE GENOMIC DNA]</scope>
    <source>
        <strain evidence="2">PX69</strain>
    </source>
</reference>
<protein>
    <recommendedName>
        <fullName evidence="3">Sulfotransferase domain-containing protein</fullName>
    </recommendedName>
</protein>
<dbReference type="Pfam" id="PF10364">
    <property type="entry name" value="NKWYS"/>
    <property type="match status" value="1"/>
</dbReference>
<dbReference type="InterPro" id="IPR018831">
    <property type="entry name" value="Uncharacterised_NKWYS"/>
</dbReference>
<gene>
    <name evidence="1" type="ORF">PLANPX_0838</name>
</gene>
<keyword evidence="2" id="KW-1185">Reference proteome</keyword>
<evidence type="ECO:0000313" key="1">
    <source>
        <dbReference type="EMBL" id="BBO31226.1"/>
    </source>
</evidence>
<sequence length="296" mass="32610">MLRALLKYAQLSSRFYLTGRAPTIVYSKERTGSVALYHALRNAGTHAIATHYLDPAKVAEGKLSGSARWASRHVVVPRKPAKFISLIRNPIDNLVSTFARQEFVDKPTAEGRSLAAALDVSAAQLADRFQRHYLDGGEYRRELNWFDAELKVALGIDVFSHPFDKTAGHGRIVAGTVELLLLRTELPDDAKAAAVAEFLELPGFKIDGGPENANGRPGVAGEQSAYCQHYRELKNLVRISSQHWDAIANSKLVRHFIGDRELSESRAKWAVAPAAERSRGSIPANIRYASSELGRP</sequence>